<dbReference type="InterPro" id="IPR017748">
    <property type="entry name" value="TagF"/>
</dbReference>
<comment type="caution">
    <text evidence="1">The sequence shown here is derived from an EMBL/GenBank/DDBJ whole genome shotgun (WGS) entry which is preliminary data.</text>
</comment>
<protein>
    <submittedName>
        <fullName evidence="1">Type VI secretion protein</fullName>
    </submittedName>
</protein>
<dbReference type="Gene3D" id="3.40.1730.10">
    <property type="entry name" value="pa0076 domain"/>
    <property type="match status" value="1"/>
</dbReference>
<name>A0A0A0EXX8_9GAMM</name>
<dbReference type="InterPro" id="IPR038225">
    <property type="entry name" value="TagF_sf"/>
</dbReference>
<accession>A0A0A0EXX8</accession>
<evidence type="ECO:0000313" key="2">
    <source>
        <dbReference type="Proteomes" id="UP000029989"/>
    </source>
</evidence>
<organism evidence="1 2">
    <name type="scientific">Lysobacter arseniciresistens ZS79</name>
    <dbReference type="NCBI Taxonomy" id="913325"/>
    <lineage>
        <taxon>Bacteria</taxon>
        <taxon>Pseudomonadati</taxon>
        <taxon>Pseudomonadota</taxon>
        <taxon>Gammaproteobacteria</taxon>
        <taxon>Lysobacterales</taxon>
        <taxon>Lysobacteraceae</taxon>
        <taxon>Novilysobacter</taxon>
    </lineage>
</organism>
<dbReference type="Pfam" id="PF09867">
    <property type="entry name" value="TagF_N"/>
    <property type="match status" value="1"/>
</dbReference>
<sequence length="322" mass="35370">MGCFGKLPSRGDFVRTPDQHGLMATLDRWAGGGIELLARSPDWKRLYDSARPLHFAFLGSRSRVAIGGHFVPSHDASERRFPFLAATRIELTEPLAFIGRSPLALSRLWSGLARHGREAVAAEDAGEVLRALAEARIQASADPHDYDAPFDDFIDLQDIGMLQGLLRQSGHPQLQLRWVLPALGLLMQPLIAGGSGRIDKALSLPLPADALYRPLVAALWLDLLAGFLGRADFELVLFIRDGDDTGGPQLVVGFNGADPRTLHAVLDPQVADEHVIRVDDAEWVEDQVDGDYALNRLVSFVARDDLSLRQARRTFNETFLGT</sequence>
<keyword evidence="2" id="KW-1185">Reference proteome</keyword>
<dbReference type="STRING" id="913325.N799_07040"/>
<evidence type="ECO:0000313" key="1">
    <source>
        <dbReference type="EMBL" id="KGM54933.1"/>
    </source>
</evidence>
<dbReference type="AlphaFoldDB" id="A0A0A0EXX8"/>
<dbReference type="EMBL" id="AVPT01000022">
    <property type="protein sequence ID" value="KGM54933.1"/>
    <property type="molecule type" value="Genomic_DNA"/>
</dbReference>
<proteinExistence type="predicted"/>
<dbReference type="Proteomes" id="UP000029989">
    <property type="component" value="Unassembled WGS sequence"/>
</dbReference>
<dbReference type="eggNOG" id="COG3913">
    <property type="taxonomic scope" value="Bacteria"/>
</dbReference>
<reference evidence="1 2" key="1">
    <citation type="journal article" date="2015" name="Stand. Genomic Sci.">
        <title>Genomic information of the arsenic-resistant bacterium Lysobacter arseniciresistens type strain ZS79(T) and comparison of Lysobacter draft genomes.</title>
        <authorList>
            <person name="Liu L."/>
            <person name="Zhang S."/>
            <person name="Luo M."/>
            <person name="Wang G."/>
        </authorList>
    </citation>
    <scope>NUCLEOTIDE SEQUENCE [LARGE SCALE GENOMIC DNA]</scope>
    <source>
        <strain evidence="1 2">ZS79</strain>
    </source>
</reference>
<dbReference type="NCBIfam" id="TIGR03373">
    <property type="entry name" value="VI_minor_4"/>
    <property type="match status" value="1"/>
</dbReference>
<gene>
    <name evidence="1" type="ORF">N799_07040</name>
</gene>